<dbReference type="RefSeq" id="WP_079546732.1">
    <property type="nucleotide sequence ID" value="NZ_CP117826.1"/>
</dbReference>
<reference evidence="2" key="1">
    <citation type="submission" date="2023-02" db="EMBL/GenBank/DDBJ databases">
        <title>Gut commensal Christensenella minuta modulates host metabolism via a new class of secondary bile acids.</title>
        <authorList>
            <person name="Liu C."/>
        </authorList>
    </citation>
    <scope>NUCLEOTIDE SEQUENCE</scope>
    <source>
        <strain evidence="2">CA70</strain>
    </source>
</reference>
<dbReference type="SUPFAM" id="SSF53271">
    <property type="entry name" value="PRTase-like"/>
    <property type="match status" value="1"/>
</dbReference>
<dbReference type="PANTHER" id="PTHR47505:SF1">
    <property type="entry name" value="DNA UTILIZATION PROTEIN YHGH"/>
    <property type="match status" value="1"/>
</dbReference>
<evidence type="ECO:0000256" key="1">
    <source>
        <dbReference type="ARBA" id="ARBA00008007"/>
    </source>
</evidence>
<dbReference type="CDD" id="cd06223">
    <property type="entry name" value="PRTases_typeI"/>
    <property type="match status" value="1"/>
</dbReference>
<dbReference type="AlphaFoldDB" id="A0AAU8AC91"/>
<name>A0AAU8AC91_9FIRM</name>
<protein>
    <submittedName>
        <fullName evidence="2">ComF family protein</fullName>
    </submittedName>
</protein>
<dbReference type="InterPro" id="IPR051910">
    <property type="entry name" value="ComF/GntX_DNA_util-trans"/>
</dbReference>
<evidence type="ECO:0000313" key="2">
    <source>
        <dbReference type="EMBL" id="XCC63400.1"/>
    </source>
</evidence>
<organism evidence="2">
    <name type="scientific">Christensenella massiliensis</name>
    <dbReference type="NCBI Taxonomy" id="1805714"/>
    <lineage>
        <taxon>Bacteria</taxon>
        <taxon>Bacillati</taxon>
        <taxon>Bacillota</taxon>
        <taxon>Clostridia</taxon>
        <taxon>Christensenellales</taxon>
        <taxon>Christensenellaceae</taxon>
        <taxon>Christensenella</taxon>
    </lineage>
</organism>
<dbReference type="InterPro" id="IPR029057">
    <property type="entry name" value="PRTase-like"/>
</dbReference>
<dbReference type="EMBL" id="CP117826">
    <property type="protein sequence ID" value="XCC63400.1"/>
    <property type="molecule type" value="Genomic_DNA"/>
</dbReference>
<comment type="similarity">
    <text evidence="1">Belongs to the ComF/GntX family.</text>
</comment>
<dbReference type="InterPro" id="IPR000836">
    <property type="entry name" value="PRTase_dom"/>
</dbReference>
<dbReference type="Gene3D" id="3.40.50.2020">
    <property type="match status" value="1"/>
</dbReference>
<gene>
    <name evidence="2" type="ORF">PUP29_05660</name>
</gene>
<proteinExistence type="inferred from homology"/>
<dbReference type="PANTHER" id="PTHR47505">
    <property type="entry name" value="DNA UTILIZATION PROTEIN YHGH"/>
    <property type="match status" value="1"/>
</dbReference>
<sequence>MGKWIDFARQTMRMGEKCVYCGREIPEGDPVCMECAREEEALCNHDGFIGGTLFAYRYGGIVRSLIHRFKYDDSPHVSLFMAQRMAEFLAPYDVNADMVTFVPIHETRKKIRGYDQSEFLALHLGMLLEIPGKAALVRVRETKPQYKLSAQERGRNVRGAFRLREDAEPKGKNILLIDDILTTGSTAGECMRTLTEAGANVMLFTYAREFPGQER</sequence>
<accession>A0AAU8AC91</accession>